<evidence type="ECO:0000313" key="2">
    <source>
        <dbReference type="Proteomes" id="UP001232148"/>
    </source>
</evidence>
<organism evidence="1 2">
    <name type="scientific">Colletotrichum zoysiae</name>
    <dbReference type="NCBI Taxonomy" id="1216348"/>
    <lineage>
        <taxon>Eukaryota</taxon>
        <taxon>Fungi</taxon>
        <taxon>Dikarya</taxon>
        <taxon>Ascomycota</taxon>
        <taxon>Pezizomycotina</taxon>
        <taxon>Sordariomycetes</taxon>
        <taxon>Hypocreomycetidae</taxon>
        <taxon>Glomerellales</taxon>
        <taxon>Glomerellaceae</taxon>
        <taxon>Colletotrichum</taxon>
        <taxon>Colletotrichum graminicola species complex</taxon>
    </lineage>
</organism>
<proteinExistence type="predicted"/>
<evidence type="ECO:0000313" key="1">
    <source>
        <dbReference type="EMBL" id="KAK2029093.1"/>
    </source>
</evidence>
<protein>
    <submittedName>
        <fullName evidence="1">Uncharacterized protein</fullName>
    </submittedName>
</protein>
<comment type="caution">
    <text evidence="1">The sequence shown here is derived from an EMBL/GenBank/DDBJ whole genome shotgun (WGS) entry which is preliminary data.</text>
</comment>
<dbReference type="EMBL" id="MU842868">
    <property type="protein sequence ID" value="KAK2029093.1"/>
    <property type="molecule type" value="Genomic_DNA"/>
</dbReference>
<dbReference type="AlphaFoldDB" id="A0AAD9HHS6"/>
<name>A0AAD9HHS6_9PEZI</name>
<keyword evidence="2" id="KW-1185">Reference proteome</keyword>
<reference evidence="1" key="1">
    <citation type="submission" date="2021-06" db="EMBL/GenBank/DDBJ databases">
        <title>Comparative genomics, transcriptomics and evolutionary studies reveal genomic signatures of adaptation to plant cell wall in hemibiotrophic fungi.</title>
        <authorList>
            <consortium name="DOE Joint Genome Institute"/>
            <person name="Baroncelli R."/>
            <person name="Diaz J.F."/>
            <person name="Benocci T."/>
            <person name="Peng M."/>
            <person name="Battaglia E."/>
            <person name="Haridas S."/>
            <person name="Andreopoulos W."/>
            <person name="Labutti K."/>
            <person name="Pangilinan J."/>
            <person name="Floch G.L."/>
            <person name="Makela M.R."/>
            <person name="Henrissat B."/>
            <person name="Grigoriev I.V."/>
            <person name="Crouch J.A."/>
            <person name="De Vries R.P."/>
            <person name="Sukno S.A."/>
            <person name="Thon M.R."/>
        </authorList>
    </citation>
    <scope>NUCLEOTIDE SEQUENCE</scope>
    <source>
        <strain evidence="1">MAFF235873</strain>
    </source>
</reference>
<dbReference type="Proteomes" id="UP001232148">
    <property type="component" value="Unassembled WGS sequence"/>
</dbReference>
<gene>
    <name evidence="1" type="ORF">LX32DRAFT_639376</name>
</gene>
<sequence>MASTVPPRVERTTIAGSIEIPRILNVNGLWQLAGGLDRDVDVAAAAEAVVGSGESVLVVE</sequence>
<accession>A0AAD9HHS6</accession>